<evidence type="ECO:0000313" key="3">
    <source>
        <dbReference type="EMBL" id="NLA54999.1"/>
    </source>
</evidence>
<protein>
    <recommendedName>
        <fullName evidence="5">DnrO protein</fullName>
    </recommendedName>
</protein>
<evidence type="ECO:0000256" key="2">
    <source>
        <dbReference type="SAM" id="SignalP"/>
    </source>
</evidence>
<evidence type="ECO:0000313" key="4">
    <source>
        <dbReference type="Proteomes" id="UP000557899"/>
    </source>
</evidence>
<proteinExistence type="predicted"/>
<evidence type="ECO:0000256" key="1">
    <source>
        <dbReference type="SAM" id="MobiDB-lite"/>
    </source>
</evidence>
<organism evidence="3 4">
    <name type="scientific">Corynebacterium humireducens</name>
    <dbReference type="NCBI Taxonomy" id="1223514"/>
    <lineage>
        <taxon>Bacteria</taxon>
        <taxon>Bacillati</taxon>
        <taxon>Actinomycetota</taxon>
        <taxon>Actinomycetes</taxon>
        <taxon>Mycobacteriales</taxon>
        <taxon>Corynebacteriaceae</taxon>
        <taxon>Corynebacterium</taxon>
    </lineage>
</organism>
<name>A0A7X6PLM4_9CORY</name>
<feature type="signal peptide" evidence="2">
    <location>
        <begin position="1"/>
        <end position="20"/>
    </location>
</feature>
<accession>A0A7X6PLM4</accession>
<dbReference type="AlphaFoldDB" id="A0A7X6PLM4"/>
<evidence type="ECO:0008006" key="5">
    <source>
        <dbReference type="Google" id="ProtNLM"/>
    </source>
</evidence>
<keyword evidence="2" id="KW-0732">Signal</keyword>
<sequence>MNVKQIPLVAALALALGTLAPGCTQDTSSAASAASDATATAQADQAATSASDAAGAHDDDHHGHDTAHAAGGDFPVPDHHVQWEPDAPLIEGMSRVRAAIGSLEQASDEATILAGAAEVDAAVEYMFENCSLPVEPDVALHAVLARLMAGTQALQADPSDAAPVHDMHGAVANYEALFDDPNEGAGS</sequence>
<comment type="caution">
    <text evidence="3">The sequence shown here is derived from an EMBL/GenBank/DDBJ whole genome shotgun (WGS) entry which is preliminary data.</text>
</comment>
<feature type="region of interest" description="Disordered" evidence="1">
    <location>
        <begin position="42"/>
        <end position="82"/>
    </location>
</feature>
<feature type="compositionally biased region" description="Basic and acidic residues" evidence="1">
    <location>
        <begin position="55"/>
        <end position="67"/>
    </location>
</feature>
<dbReference type="EMBL" id="JAAZHI010000035">
    <property type="protein sequence ID" value="NLA54999.1"/>
    <property type="molecule type" value="Genomic_DNA"/>
</dbReference>
<reference evidence="3 4" key="1">
    <citation type="journal article" date="2020" name="Biotechnol. Biofuels">
        <title>New insights from the biogas microbiome by comprehensive genome-resolved metagenomics of nearly 1600 species originating from multiple anaerobic digesters.</title>
        <authorList>
            <person name="Campanaro S."/>
            <person name="Treu L."/>
            <person name="Rodriguez-R L.M."/>
            <person name="Kovalovszki A."/>
            <person name="Ziels R.M."/>
            <person name="Maus I."/>
            <person name="Zhu X."/>
            <person name="Kougias P.G."/>
            <person name="Basile A."/>
            <person name="Luo G."/>
            <person name="Schluter A."/>
            <person name="Konstantinidis K.T."/>
            <person name="Angelidaki I."/>
        </authorList>
    </citation>
    <scope>NUCLEOTIDE SEQUENCE [LARGE SCALE GENOMIC DNA]</scope>
    <source>
        <strain evidence="3">AS15tlH2ME_198</strain>
    </source>
</reference>
<gene>
    <name evidence="3" type="ORF">GX859_01670</name>
</gene>
<feature type="compositionally biased region" description="Low complexity" evidence="1">
    <location>
        <begin position="42"/>
        <end position="54"/>
    </location>
</feature>
<dbReference type="Proteomes" id="UP000557899">
    <property type="component" value="Unassembled WGS sequence"/>
</dbReference>
<feature type="chain" id="PRO_5038710276" description="DnrO protein" evidence="2">
    <location>
        <begin position="21"/>
        <end position="187"/>
    </location>
</feature>